<dbReference type="SUPFAM" id="SSF52402">
    <property type="entry name" value="Adenine nucleotide alpha hydrolases-like"/>
    <property type="match status" value="2"/>
</dbReference>
<dbReference type="AlphaFoldDB" id="A0A3B0C3C9"/>
<name>A0A3B0C3C9_9FLAO</name>
<accession>A0A3B0C3C9</accession>
<dbReference type="EMBL" id="RBCJ01000003">
    <property type="protein sequence ID" value="RKN80202.1"/>
    <property type="molecule type" value="Genomic_DNA"/>
</dbReference>
<proteinExistence type="inferred from homology"/>
<protein>
    <submittedName>
        <fullName evidence="3">Universal stress protein</fullName>
    </submittedName>
</protein>
<dbReference type="PANTHER" id="PTHR46268">
    <property type="entry name" value="STRESS RESPONSE PROTEIN NHAX"/>
    <property type="match status" value="1"/>
</dbReference>
<evidence type="ECO:0000313" key="3">
    <source>
        <dbReference type="EMBL" id="RKN80202.1"/>
    </source>
</evidence>
<dbReference type="CDD" id="cd00293">
    <property type="entry name" value="USP-like"/>
    <property type="match status" value="1"/>
</dbReference>
<evidence type="ECO:0000259" key="2">
    <source>
        <dbReference type="Pfam" id="PF00582"/>
    </source>
</evidence>
<keyword evidence="4" id="KW-1185">Reference proteome</keyword>
<dbReference type="InterPro" id="IPR006015">
    <property type="entry name" value="Universal_stress_UspA"/>
</dbReference>
<evidence type="ECO:0000256" key="1">
    <source>
        <dbReference type="ARBA" id="ARBA00008791"/>
    </source>
</evidence>
<dbReference type="Gene3D" id="3.40.50.620">
    <property type="entry name" value="HUPs"/>
    <property type="match status" value="2"/>
</dbReference>
<reference evidence="3 4" key="1">
    <citation type="submission" date="2018-10" db="EMBL/GenBank/DDBJ databases">
        <title>Ulvibacterium marinum gen. nov., sp. nov., a novel marine bacterium of the family Flavobacteriaceae, isolated from a culture of the green alga Ulva prolifera.</title>
        <authorList>
            <person name="Zhang Z."/>
        </authorList>
    </citation>
    <scope>NUCLEOTIDE SEQUENCE [LARGE SCALE GENOMIC DNA]</scope>
    <source>
        <strain evidence="3 4">CCMM003</strain>
    </source>
</reference>
<dbReference type="OrthoDB" id="9788959at2"/>
<comment type="similarity">
    <text evidence="1">Belongs to the universal stress protein A family.</text>
</comment>
<evidence type="ECO:0000313" key="4">
    <source>
        <dbReference type="Proteomes" id="UP000276603"/>
    </source>
</evidence>
<dbReference type="RefSeq" id="WP_120713011.1">
    <property type="nucleotide sequence ID" value="NZ_RBCJ01000003.1"/>
</dbReference>
<dbReference type="InterPro" id="IPR006016">
    <property type="entry name" value="UspA"/>
</dbReference>
<organism evidence="3 4">
    <name type="scientific">Ulvibacterium marinum</name>
    <dbReference type="NCBI Taxonomy" id="2419782"/>
    <lineage>
        <taxon>Bacteria</taxon>
        <taxon>Pseudomonadati</taxon>
        <taxon>Bacteroidota</taxon>
        <taxon>Flavobacteriia</taxon>
        <taxon>Flavobacteriales</taxon>
        <taxon>Flavobacteriaceae</taxon>
        <taxon>Ulvibacterium</taxon>
    </lineage>
</organism>
<dbReference type="Proteomes" id="UP000276603">
    <property type="component" value="Unassembled WGS sequence"/>
</dbReference>
<feature type="domain" description="UspA" evidence="2">
    <location>
        <begin position="1"/>
        <end position="147"/>
    </location>
</feature>
<sequence>MKHILLPTDFSDNAWNALFTALKLYADVPCHFYLLNAHEPSFANLLGDKGKQRLAVIYDSMEEYSNQELNKVLDYLKENHSNTKHKFEKVSRTDDLVSAIQEILLKKDMDLIIMGTKGATGAKEVFMGSNAVKVIKAIRNRPVMVIPESYDFQVLEKIIFPTDFTQFFEPFELSPLIELTLLWKAHIAVFQVALEFQPSDSQKVNKTLLDKRLADTNHSFHEVTMKEDITKGIHDFAKENEAGMIALVHYRHTFLEKLTREPVVKKVAFHSKIPLLVLPELS</sequence>
<dbReference type="InterPro" id="IPR014729">
    <property type="entry name" value="Rossmann-like_a/b/a_fold"/>
</dbReference>
<dbReference type="Pfam" id="PF00582">
    <property type="entry name" value="Usp"/>
    <property type="match status" value="1"/>
</dbReference>
<dbReference type="PRINTS" id="PR01438">
    <property type="entry name" value="UNVRSLSTRESS"/>
</dbReference>
<dbReference type="PANTHER" id="PTHR46268:SF6">
    <property type="entry name" value="UNIVERSAL STRESS PROTEIN UP12"/>
    <property type="match status" value="1"/>
</dbReference>
<gene>
    <name evidence="3" type="ORF">D7Z94_18380</name>
</gene>
<comment type="caution">
    <text evidence="3">The sequence shown here is derived from an EMBL/GenBank/DDBJ whole genome shotgun (WGS) entry which is preliminary data.</text>
</comment>